<organism evidence="1">
    <name type="scientific">mine drainage metagenome</name>
    <dbReference type="NCBI Taxonomy" id="410659"/>
    <lineage>
        <taxon>unclassified sequences</taxon>
        <taxon>metagenomes</taxon>
        <taxon>ecological metagenomes</taxon>
    </lineage>
</organism>
<sequence length="177" mass="20098">MAAEIAAILAPRWVARVITWTLSGGSPATFRLRFAVNEAARAALEEELFGKRILFTDKTVEQADTATIVAEYRSQETVEGDFRQMKDPKVVSFSPMFHWTEQKIRVHVVYCVLALMVAKLMVREADRAGMHLSVRELLTTLAGIEETVLLYQGERGRPRARRMLTGKDATQRRLYDL</sequence>
<protein>
    <submittedName>
        <fullName evidence="1">Transposase-like protein</fullName>
    </submittedName>
</protein>
<accession>T0ZH95</accession>
<reference evidence="1" key="2">
    <citation type="journal article" date="2014" name="ISME J.">
        <title>Microbial stratification in low pH oxic and suboxic macroscopic growths along an acid mine drainage.</title>
        <authorList>
            <person name="Mendez-Garcia C."/>
            <person name="Mesa V."/>
            <person name="Sprenger R.R."/>
            <person name="Richter M."/>
            <person name="Diez M.S."/>
            <person name="Solano J."/>
            <person name="Bargiela R."/>
            <person name="Golyshina O.V."/>
            <person name="Manteca A."/>
            <person name="Ramos J.L."/>
            <person name="Gallego J.R."/>
            <person name="Llorente I."/>
            <person name="Martins Dos Santos V.A."/>
            <person name="Jensen O.N."/>
            <person name="Pelaez A.I."/>
            <person name="Sanchez J."/>
            <person name="Ferrer M."/>
        </authorList>
    </citation>
    <scope>NUCLEOTIDE SEQUENCE</scope>
</reference>
<dbReference type="PANTHER" id="PTHR34614:SF2">
    <property type="entry name" value="TRANSPOSASE IS4-LIKE DOMAIN-CONTAINING PROTEIN"/>
    <property type="match status" value="1"/>
</dbReference>
<evidence type="ECO:0000313" key="1">
    <source>
        <dbReference type="EMBL" id="EQD28099.1"/>
    </source>
</evidence>
<proteinExistence type="predicted"/>
<dbReference type="EMBL" id="AUZX01015764">
    <property type="protein sequence ID" value="EQD28099.1"/>
    <property type="molecule type" value="Genomic_DNA"/>
</dbReference>
<dbReference type="PANTHER" id="PTHR34614">
    <property type="match status" value="1"/>
</dbReference>
<dbReference type="AlphaFoldDB" id="T0ZH95"/>
<reference evidence="1" key="1">
    <citation type="submission" date="2013-08" db="EMBL/GenBank/DDBJ databases">
        <authorList>
            <person name="Mendez C."/>
            <person name="Richter M."/>
            <person name="Ferrer M."/>
            <person name="Sanchez J."/>
        </authorList>
    </citation>
    <scope>NUCLEOTIDE SEQUENCE</scope>
</reference>
<gene>
    <name evidence="1" type="ORF">B1A_21327</name>
</gene>
<feature type="non-terminal residue" evidence="1">
    <location>
        <position position="177"/>
    </location>
</feature>
<name>T0ZH95_9ZZZZ</name>
<comment type="caution">
    <text evidence="1">The sequence shown here is derived from an EMBL/GenBank/DDBJ whole genome shotgun (WGS) entry which is preliminary data.</text>
</comment>